<feature type="compositionally biased region" description="Basic and acidic residues" evidence="2">
    <location>
        <begin position="11"/>
        <end position="24"/>
    </location>
</feature>
<organism evidence="3 4">
    <name type="scientific">Steinernema carpocapsae</name>
    <name type="common">Entomopathogenic nematode</name>
    <dbReference type="NCBI Taxonomy" id="34508"/>
    <lineage>
        <taxon>Eukaryota</taxon>
        <taxon>Metazoa</taxon>
        <taxon>Ecdysozoa</taxon>
        <taxon>Nematoda</taxon>
        <taxon>Chromadorea</taxon>
        <taxon>Rhabditida</taxon>
        <taxon>Tylenchina</taxon>
        <taxon>Panagrolaimomorpha</taxon>
        <taxon>Strongyloidoidea</taxon>
        <taxon>Steinernematidae</taxon>
        <taxon>Steinernema</taxon>
    </lineage>
</organism>
<evidence type="ECO:0000313" key="4">
    <source>
        <dbReference type="Proteomes" id="UP000298663"/>
    </source>
</evidence>
<name>A0A4U5LPV6_STECR</name>
<sequence length="290" mass="33480">MARKNRLSSENIKKACEETRETVEHVSAPASRSEEQNLPKMRTKTRVEQSKAKSNLNVKSKVSQADVSVSSGKKNQSKNPYLKKRNQTRQQALNKFTEPMSDCESCSQYSTTAYRSLFCGTLSCNEEWSEDECCEPLQSKTSKSTQHQSSKALQLTEADLGWLRVSRGDYTVWKKTFPPFEFTADMDDKHEDELHPCLRPSSSFYYPCYCGLIEEAKEKEAKLRAYEEEDEMEAEEVEDQLMDKKKEKRLEAMTKFEARIKEKVQGGNITEAIRHGQRLRQLMKSVKPDR</sequence>
<feature type="region of interest" description="Disordered" evidence="2">
    <location>
        <begin position="1"/>
        <end position="87"/>
    </location>
</feature>
<keyword evidence="4" id="KW-1185">Reference proteome</keyword>
<dbReference type="EMBL" id="AZBU02000014">
    <property type="protein sequence ID" value="TKR57954.1"/>
    <property type="molecule type" value="Genomic_DNA"/>
</dbReference>
<evidence type="ECO:0000256" key="1">
    <source>
        <dbReference type="SAM" id="Coils"/>
    </source>
</evidence>
<feature type="coiled-coil region" evidence="1">
    <location>
        <begin position="216"/>
        <end position="247"/>
    </location>
</feature>
<reference evidence="3 4" key="1">
    <citation type="journal article" date="2015" name="Genome Biol.">
        <title>Comparative genomics of Steinernema reveals deeply conserved gene regulatory networks.</title>
        <authorList>
            <person name="Dillman A.R."/>
            <person name="Macchietto M."/>
            <person name="Porter C.F."/>
            <person name="Rogers A."/>
            <person name="Williams B."/>
            <person name="Antoshechkin I."/>
            <person name="Lee M.M."/>
            <person name="Goodwin Z."/>
            <person name="Lu X."/>
            <person name="Lewis E.E."/>
            <person name="Goodrich-Blair H."/>
            <person name="Stock S.P."/>
            <person name="Adams B.J."/>
            <person name="Sternberg P.W."/>
            <person name="Mortazavi A."/>
        </authorList>
    </citation>
    <scope>NUCLEOTIDE SEQUENCE [LARGE SCALE GENOMIC DNA]</scope>
    <source>
        <strain evidence="3 4">ALL</strain>
    </source>
</reference>
<keyword evidence="1" id="KW-0175">Coiled coil</keyword>
<gene>
    <name evidence="3" type="ORF">L596_030589</name>
</gene>
<protein>
    <submittedName>
        <fullName evidence="3">Uncharacterized protein</fullName>
    </submittedName>
</protein>
<accession>A0A4U5LPV6</accession>
<proteinExistence type="predicted"/>
<dbReference type="AlphaFoldDB" id="A0A4U5LPV6"/>
<evidence type="ECO:0000313" key="3">
    <source>
        <dbReference type="EMBL" id="TKR57954.1"/>
    </source>
</evidence>
<reference evidence="3 4" key="2">
    <citation type="journal article" date="2019" name="G3 (Bethesda)">
        <title>Hybrid Assembly of the Genome of the Entomopathogenic Nematode Steinernema carpocapsae Identifies the X-Chromosome.</title>
        <authorList>
            <person name="Serra L."/>
            <person name="Macchietto M."/>
            <person name="Macias-Munoz A."/>
            <person name="McGill C.J."/>
            <person name="Rodriguez I.M."/>
            <person name="Rodriguez B."/>
            <person name="Murad R."/>
            <person name="Mortazavi A."/>
        </authorList>
    </citation>
    <scope>NUCLEOTIDE SEQUENCE [LARGE SCALE GENOMIC DNA]</scope>
    <source>
        <strain evidence="3 4">ALL</strain>
    </source>
</reference>
<evidence type="ECO:0000256" key="2">
    <source>
        <dbReference type="SAM" id="MobiDB-lite"/>
    </source>
</evidence>
<feature type="compositionally biased region" description="Polar residues" evidence="2">
    <location>
        <begin position="52"/>
        <end position="79"/>
    </location>
</feature>
<dbReference type="Proteomes" id="UP000298663">
    <property type="component" value="Unassembled WGS sequence"/>
</dbReference>
<comment type="caution">
    <text evidence="3">The sequence shown here is derived from an EMBL/GenBank/DDBJ whole genome shotgun (WGS) entry which is preliminary data.</text>
</comment>